<protein>
    <submittedName>
        <fullName evidence="1">Esterase family protein</fullName>
    </submittedName>
</protein>
<dbReference type="SUPFAM" id="SSF53474">
    <property type="entry name" value="alpha/beta-Hydrolases"/>
    <property type="match status" value="1"/>
</dbReference>
<evidence type="ECO:0000313" key="2">
    <source>
        <dbReference type="Proteomes" id="UP000324517"/>
    </source>
</evidence>
<name>A0A5D4TDP1_9BACI</name>
<dbReference type="InterPro" id="IPR050583">
    <property type="entry name" value="Mycobacterial_A85_antigen"/>
</dbReference>
<dbReference type="Pfam" id="PF00756">
    <property type="entry name" value="Esterase"/>
    <property type="match status" value="1"/>
</dbReference>
<dbReference type="EMBL" id="VTET01000004">
    <property type="protein sequence ID" value="TYS72266.1"/>
    <property type="molecule type" value="Genomic_DNA"/>
</dbReference>
<dbReference type="PANTHER" id="PTHR48098:SF1">
    <property type="entry name" value="DIACYLGLYCEROL ACYLTRANSFERASE_MYCOLYLTRANSFERASE AG85A"/>
    <property type="match status" value="1"/>
</dbReference>
<evidence type="ECO:0000313" key="1">
    <source>
        <dbReference type="EMBL" id="TYS72266.1"/>
    </source>
</evidence>
<proteinExistence type="predicted"/>
<dbReference type="RefSeq" id="WP_148979153.1">
    <property type="nucleotide sequence ID" value="NZ_JBNILM010000004.1"/>
</dbReference>
<comment type="caution">
    <text evidence="1">The sequence shown here is derived from an EMBL/GenBank/DDBJ whole genome shotgun (WGS) entry which is preliminary data.</text>
</comment>
<accession>A0A5D4TDP1</accession>
<dbReference type="Gene3D" id="3.40.50.1820">
    <property type="entry name" value="alpha/beta hydrolase"/>
    <property type="match status" value="1"/>
</dbReference>
<dbReference type="GO" id="GO:0016747">
    <property type="term" value="F:acyltransferase activity, transferring groups other than amino-acyl groups"/>
    <property type="evidence" value="ECO:0007669"/>
    <property type="project" value="TreeGrafter"/>
</dbReference>
<dbReference type="AlphaFoldDB" id="A0A5D4TDP1"/>
<sequence>MARITCDFFSEALQCSTSMTVILPQPNSQIGVSTKVKQKKHPTIYLLHGLSDDHTIWTRFTSVERYASAMGWAIVMPAAGRSFYTDMEHGYDFYKFVSEEVPTLAQSLFPLSDKREENFIAGLSMGGYGALKVAMRNPNKFAAAASMSGSVDINERMPAFPRDFKYIFGDRPILGSEDDLYHLATKIGEKAPKLYQCCGTEDHNYQANTRFRDHAIQAGLDLTFSDGPGGHDWAYWDKHIKDVLEFFEQQLKSL</sequence>
<organism evidence="1 2">
    <name type="scientific">Sutcliffiella horikoshii</name>
    <dbReference type="NCBI Taxonomy" id="79883"/>
    <lineage>
        <taxon>Bacteria</taxon>
        <taxon>Bacillati</taxon>
        <taxon>Bacillota</taxon>
        <taxon>Bacilli</taxon>
        <taxon>Bacillales</taxon>
        <taxon>Bacillaceae</taxon>
        <taxon>Sutcliffiella</taxon>
    </lineage>
</organism>
<gene>
    <name evidence="1" type="ORF">FZC75_09900</name>
</gene>
<reference evidence="1 2" key="1">
    <citation type="submission" date="2019-08" db="EMBL/GenBank/DDBJ databases">
        <title>Bacillus genomes from the desert of Cuatro Cienegas, Coahuila.</title>
        <authorList>
            <person name="Olmedo-Alvarez G."/>
        </authorList>
    </citation>
    <scope>NUCLEOTIDE SEQUENCE [LARGE SCALE GENOMIC DNA]</scope>
    <source>
        <strain evidence="1 2">CH98b_3T</strain>
    </source>
</reference>
<dbReference type="Proteomes" id="UP000324517">
    <property type="component" value="Unassembled WGS sequence"/>
</dbReference>
<dbReference type="InterPro" id="IPR029058">
    <property type="entry name" value="AB_hydrolase_fold"/>
</dbReference>
<dbReference type="PANTHER" id="PTHR48098">
    <property type="entry name" value="ENTEROCHELIN ESTERASE-RELATED"/>
    <property type="match status" value="1"/>
</dbReference>
<dbReference type="InterPro" id="IPR000801">
    <property type="entry name" value="Esterase-like"/>
</dbReference>
<dbReference type="OrthoDB" id="9803578at2"/>